<dbReference type="AlphaFoldDB" id="A0ABD2XD60"/>
<protein>
    <submittedName>
        <fullName evidence="1">Uncharacterized protein</fullName>
    </submittedName>
</protein>
<comment type="caution">
    <text evidence="1">The sequence shown here is derived from an EMBL/GenBank/DDBJ whole genome shotgun (WGS) entry which is preliminary data.</text>
</comment>
<dbReference type="Proteomes" id="UP001627154">
    <property type="component" value="Unassembled WGS sequence"/>
</dbReference>
<accession>A0ABD2XD60</accession>
<evidence type="ECO:0000313" key="1">
    <source>
        <dbReference type="EMBL" id="KAL3403090.1"/>
    </source>
</evidence>
<evidence type="ECO:0000313" key="2">
    <source>
        <dbReference type="Proteomes" id="UP001627154"/>
    </source>
</evidence>
<proteinExistence type="predicted"/>
<gene>
    <name evidence="1" type="ORF">TKK_004223</name>
</gene>
<organism evidence="1 2">
    <name type="scientific">Trichogramma kaykai</name>
    <dbReference type="NCBI Taxonomy" id="54128"/>
    <lineage>
        <taxon>Eukaryota</taxon>
        <taxon>Metazoa</taxon>
        <taxon>Ecdysozoa</taxon>
        <taxon>Arthropoda</taxon>
        <taxon>Hexapoda</taxon>
        <taxon>Insecta</taxon>
        <taxon>Pterygota</taxon>
        <taxon>Neoptera</taxon>
        <taxon>Endopterygota</taxon>
        <taxon>Hymenoptera</taxon>
        <taxon>Apocrita</taxon>
        <taxon>Proctotrupomorpha</taxon>
        <taxon>Chalcidoidea</taxon>
        <taxon>Trichogrammatidae</taxon>
        <taxon>Trichogramma</taxon>
    </lineage>
</organism>
<sequence>MREKKSRLLDAREQKLKQKLSPVHVSQKCRKISLYEDQTVHYMCKTVKKESDRNSKDQVSTRKRGNNNVLSLKYELSVHTLF</sequence>
<name>A0ABD2XD60_9HYME</name>
<dbReference type="EMBL" id="JBJJXI010000032">
    <property type="protein sequence ID" value="KAL3403090.1"/>
    <property type="molecule type" value="Genomic_DNA"/>
</dbReference>
<keyword evidence="2" id="KW-1185">Reference proteome</keyword>
<reference evidence="1 2" key="1">
    <citation type="journal article" date="2024" name="bioRxiv">
        <title>A reference genome for Trichogramma kaykai: A tiny desert-dwelling parasitoid wasp with competing sex-ratio distorters.</title>
        <authorList>
            <person name="Culotta J."/>
            <person name="Lindsey A.R."/>
        </authorList>
    </citation>
    <scope>NUCLEOTIDE SEQUENCE [LARGE SCALE GENOMIC DNA]</scope>
    <source>
        <strain evidence="1 2">KSX58</strain>
    </source>
</reference>